<evidence type="ECO:0000313" key="2">
    <source>
        <dbReference type="EMBL" id="MCM4085120.1"/>
    </source>
</evidence>
<dbReference type="EMBL" id="JAMQOL010000097">
    <property type="protein sequence ID" value="MCM4085120.1"/>
    <property type="molecule type" value="Genomic_DNA"/>
</dbReference>
<sequence length="67" mass="7247">MHVPTASHRPGQHTRHLPSTLGGPGAAHQFWPVRRLANWTSGDHHRHGKTRARPSPPALLAPGTGAR</sequence>
<gene>
    <name evidence="2" type="ORF">LXN57_47100</name>
</gene>
<proteinExistence type="predicted"/>
<feature type="region of interest" description="Disordered" evidence="1">
    <location>
        <begin position="1"/>
        <end position="67"/>
    </location>
</feature>
<dbReference type="Proteomes" id="UP001523216">
    <property type="component" value="Unassembled WGS sequence"/>
</dbReference>
<evidence type="ECO:0000313" key="3">
    <source>
        <dbReference type="Proteomes" id="UP001523216"/>
    </source>
</evidence>
<dbReference type="RefSeq" id="WP_251804854.1">
    <property type="nucleotide sequence ID" value="NZ_JAMQOL010000097.1"/>
</dbReference>
<comment type="caution">
    <text evidence="2">The sequence shown here is derived from an EMBL/GenBank/DDBJ whole genome shotgun (WGS) entry which is preliminary data.</text>
</comment>
<accession>A0ABT0YGA9</accession>
<protein>
    <submittedName>
        <fullName evidence="2">Uncharacterized protein</fullName>
    </submittedName>
</protein>
<keyword evidence="3" id="KW-1185">Reference proteome</keyword>
<reference evidence="2 3" key="1">
    <citation type="submission" date="2022-06" db="EMBL/GenBank/DDBJ databases">
        <title>Actinoplanes abujensis sp. nov., isolated from Nigerian arid soil.</title>
        <authorList>
            <person name="Ding P."/>
        </authorList>
    </citation>
    <scope>NUCLEOTIDE SEQUENCE [LARGE SCALE GENOMIC DNA]</scope>
    <source>
        <strain evidence="3">TRM88002</strain>
    </source>
</reference>
<name>A0ABT0YGA9_9ACTN</name>
<organism evidence="2 3">
    <name type="scientific">Paractinoplanes hotanensis</name>
    <dbReference type="NCBI Taxonomy" id="2906497"/>
    <lineage>
        <taxon>Bacteria</taxon>
        <taxon>Bacillati</taxon>
        <taxon>Actinomycetota</taxon>
        <taxon>Actinomycetes</taxon>
        <taxon>Micromonosporales</taxon>
        <taxon>Micromonosporaceae</taxon>
        <taxon>Paractinoplanes</taxon>
    </lineage>
</organism>
<evidence type="ECO:0000256" key="1">
    <source>
        <dbReference type="SAM" id="MobiDB-lite"/>
    </source>
</evidence>